<dbReference type="Proteomes" id="UP000240883">
    <property type="component" value="Unassembled WGS sequence"/>
</dbReference>
<dbReference type="SUPFAM" id="SSF52047">
    <property type="entry name" value="RNI-like"/>
    <property type="match status" value="1"/>
</dbReference>
<keyword evidence="3" id="KW-1185">Reference proteome</keyword>
<dbReference type="Pfam" id="PF00646">
    <property type="entry name" value="F-box"/>
    <property type="match status" value="1"/>
</dbReference>
<proteinExistence type="predicted"/>
<dbReference type="InterPro" id="IPR032675">
    <property type="entry name" value="LRR_dom_sf"/>
</dbReference>
<dbReference type="PROSITE" id="PS50181">
    <property type="entry name" value="FBOX"/>
    <property type="match status" value="1"/>
</dbReference>
<feature type="domain" description="F-box" evidence="1">
    <location>
        <begin position="9"/>
        <end position="55"/>
    </location>
</feature>
<dbReference type="STRING" id="1448308.A0A2T2P404"/>
<dbReference type="InterPro" id="IPR036047">
    <property type="entry name" value="F-box-like_dom_sf"/>
</dbReference>
<evidence type="ECO:0000259" key="1">
    <source>
        <dbReference type="PROSITE" id="PS50181"/>
    </source>
</evidence>
<dbReference type="AlphaFoldDB" id="A0A2T2P404"/>
<protein>
    <recommendedName>
        <fullName evidence="1">F-box domain-containing protein</fullName>
    </recommendedName>
</protein>
<dbReference type="EMBL" id="KZ678130">
    <property type="protein sequence ID" value="PSN72420.1"/>
    <property type="molecule type" value="Genomic_DNA"/>
</dbReference>
<dbReference type="Gene3D" id="3.80.10.10">
    <property type="entry name" value="Ribonuclease Inhibitor"/>
    <property type="match status" value="1"/>
</dbReference>
<dbReference type="InterPro" id="IPR001810">
    <property type="entry name" value="F-box_dom"/>
</dbReference>
<reference evidence="2 3" key="1">
    <citation type="journal article" date="2018" name="Front. Microbiol.">
        <title>Genome-Wide Analysis of Corynespora cassiicola Leaf Fall Disease Putative Effectors.</title>
        <authorList>
            <person name="Lopez D."/>
            <person name="Ribeiro S."/>
            <person name="Label P."/>
            <person name="Fumanal B."/>
            <person name="Venisse J.S."/>
            <person name="Kohler A."/>
            <person name="de Oliveira R.R."/>
            <person name="Labutti K."/>
            <person name="Lipzen A."/>
            <person name="Lail K."/>
            <person name="Bauer D."/>
            <person name="Ohm R.A."/>
            <person name="Barry K.W."/>
            <person name="Spatafora J."/>
            <person name="Grigoriev I.V."/>
            <person name="Martin F.M."/>
            <person name="Pujade-Renaud V."/>
        </authorList>
    </citation>
    <scope>NUCLEOTIDE SEQUENCE [LARGE SCALE GENOMIC DNA]</scope>
    <source>
        <strain evidence="2 3">Philippines</strain>
    </source>
</reference>
<evidence type="ECO:0000313" key="2">
    <source>
        <dbReference type="EMBL" id="PSN72420.1"/>
    </source>
</evidence>
<evidence type="ECO:0000313" key="3">
    <source>
        <dbReference type="Proteomes" id="UP000240883"/>
    </source>
</evidence>
<name>A0A2T2P404_CORCC</name>
<gene>
    <name evidence="2" type="ORF">BS50DRAFT_630452</name>
</gene>
<organism evidence="2 3">
    <name type="scientific">Corynespora cassiicola Philippines</name>
    <dbReference type="NCBI Taxonomy" id="1448308"/>
    <lineage>
        <taxon>Eukaryota</taxon>
        <taxon>Fungi</taxon>
        <taxon>Dikarya</taxon>
        <taxon>Ascomycota</taxon>
        <taxon>Pezizomycotina</taxon>
        <taxon>Dothideomycetes</taxon>
        <taxon>Pleosporomycetidae</taxon>
        <taxon>Pleosporales</taxon>
        <taxon>Corynesporascaceae</taxon>
        <taxon>Corynespora</taxon>
    </lineage>
</organism>
<dbReference type="SUPFAM" id="SSF81383">
    <property type="entry name" value="F-box domain"/>
    <property type="match status" value="1"/>
</dbReference>
<accession>A0A2T2P404</accession>
<sequence>MTGHSVQQTSRLLSLADELLLGIIDHIDSRHALINLALTCSKFRNLAESFIWRDLLILTGKHAQCVAAALDSREARILHVQDLSVRYKDPHKNGIEQLGHFIRYMDHLRSLTIESPCPNNTEWRSGVYFDSWTRIDYSRILEDSVRPFPGSDPALPALQTLNLHGHGPEGRKFDLGQASFMFLSPTLRHITLSCSNFHADIDDLSSVTEKTKFTPLQSLVLIECNVNVNFLNFVLGLPRALKELSIGERMHIFPDCRPPYISEEFTADPIFLDALTQQAHSLERLVHVGGIYNTILPQKHLKNGSEKLRSMERLEHLQFDMDSSLKQYVTADGWSDTVKTLKVMTSASRAARFQLDHASCLKFCETVVKQTSRTFDLEFVDLVRPFISIPQPDRKRMYKIASACKSRGSHFRAYTETFLGGDSFIPPYMYGEELPVEVLRYDSEKFWYFDGEDYRVEDDEAFDEIANDPTRACDRCKSAGHGSCRHRGDGSPCVRCSKSEQACLYS</sequence>
<dbReference type="OrthoDB" id="2522477at2759"/>